<feature type="compositionally biased region" description="Basic and acidic residues" evidence="5">
    <location>
        <begin position="106"/>
        <end position="174"/>
    </location>
</feature>
<proteinExistence type="predicted"/>
<comment type="caution">
    <text evidence="8">The sequence shown here is derived from an EMBL/GenBank/DDBJ whole genome shotgun (WGS) entry which is preliminary data.</text>
</comment>
<feature type="compositionally biased region" description="Acidic residues" evidence="5">
    <location>
        <begin position="398"/>
        <end position="435"/>
    </location>
</feature>
<dbReference type="GO" id="GO:0006334">
    <property type="term" value="P:nucleosome assembly"/>
    <property type="evidence" value="ECO:0007669"/>
    <property type="project" value="TreeGrafter"/>
</dbReference>
<feature type="region of interest" description="Disordered" evidence="5">
    <location>
        <begin position="565"/>
        <end position="585"/>
    </location>
</feature>
<evidence type="ECO:0000259" key="7">
    <source>
        <dbReference type="Pfam" id="PF21796"/>
    </source>
</evidence>
<accession>A0AAJ0GHQ5</accession>
<evidence type="ECO:0008006" key="10">
    <source>
        <dbReference type="Google" id="ProtNLM"/>
    </source>
</evidence>
<sequence>MDDIESATSSPKTRKRAAPDDEVEDKTLLNLKGTQFLPTPPDTDGSSNASPPCTTDAPGREGSPAPSSSALSSVEITSSNVVQNAPAVPAGTPSSSTRPAKRRKLTPAEKDLQKKEKDAKDAERAIQKAKREEEKRVKDEEKRKKAEDRDAKKREKEVEEERKAQEKLKKERAQMRLGAFFQKPATPIKQSDDGEGQSTKARRKSLSLEPFDAVADLIRPSQSPCRGGASQPVAASRTPAKPIKSDYKSYFLPFVLKANCSMASADLPDDPEAAQGAFDRELADPSLQERYDLGIINSYDSLECLRADAANYVRGAPTPSTRQLVDQIQGTLRQPVDLTKDETPANPMAALQAVQQRYLEFPEDVRPPYFGTYSKIRSPRIATKLRRAPMARARPDTDYDYDSEAEWEEPDEGDDECVEDEDEAESQGDANEMDEFLDDEEDAKNKRKMITGDLVPASTGLCWEDKMCKIVPSIECDVPTAFLNDMRIGVLLPGFSGTTIDPFSTEYWDKTASVPAVTLTVEPSETLQSGAMAPPRPPLQPRTNTNATLDHLLVGAAEGMKGPITSVPATQSSKVKPKAPPKALSKEDLDEFKDAVVGSQLSKADILKGLKARFPKITNEAIKATLGEHFAQVGASKADKKWVFVSVA</sequence>
<feature type="region of interest" description="Disordered" evidence="5">
    <location>
        <begin position="1"/>
        <end position="240"/>
    </location>
</feature>
<organism evidence="8 9">
    <name type="scientific">Extremus antarcticus</name>
    <dbReference type="NCBI Taxonomy" id="702011"/>
    <lineage>
        <taxon>Eukaryota</taxon>
        <taxon>Fungi</taxon>
        <taxon>Dikarya</taxon>
        <taxon>Ascomycota</taxon>
        <taxon>Pezizomycotina</taxon>
        <taxon>Dothideomycetes</taxon>
        <taxon>Dothideomycetidae</taxon>
        <taxon>Mycosphaerellales</taxon>
        <taxon>Extremaceae</taxon>
        <taxon>Extremus</taxon>
    </lineage>
</organism>
<dbReference type="AlphaFoldDB" id="A0AAJ0GHQ5"/>
<name>A0AAJ0GHQ5_9PEZI</name>
<feature type="domain" description="Chromatin assembly factor 1 subunit A dimerization" evidence="6">
    <location>
        <begin position="357"/>
        <end position="432"/>
    </location>
</feature>
<keyword evidence="4" id="KW-0539">Nucleus</keyword>
<evidence type="ECO:0000256" key="5">
    <source>
        <dbReference type="SAM" id="MobiDB-lite"/>
    </source>
</evidence>
<evidence type="ECO:0000313" key="9">
    <source>
        <dbReference type="Proteomes" id="UP001271007"/>
    </source>
</evidence>
<dbReference type="PANTHER" id="PTHR15272">
    <property type="entry name" value="CHROMATIN ASSEMBLY FACTOR 1 SUBUNIT A CAF-1 SUBUNIT A"/>
    <property type="match status" value="1"/>
</dbReference>
<dbReference type="GO" id="GO:0033186">
    <property type="term" value="C:CAF-1 complex"/>
    <property type="evidence" value="ECO:0007669"/>
    <property type="project" value="TreeGrafter"/>
</dbReference>
<gene>
    <name evidence="8" type="ORF">LTR09_001864</name>
</gene>
<evidence type="ECO:0000256" key="4">
    <source>
        <dbReference type="ARBA" id="ARBA00023242"/>
    </source>
</evidence>
<evidence type="ECO:0000256" key="2">
    <source>
        <dbReference type="ARBA" id="ARBA00022763"/>
    </source>
</evidence>
<dbReference type="InterPro" id="IPR048800">
    <property type="entry name" value="Cac1-like_C"/>
</dbReference>
<dbReference type="EMBL" id="JAWDJX010000003">
    <property type="protein sequence ID" value="KAK3057680.1"/>
    <property type="molecule type" value="Genomic_DNA"/>
</dbReference>
<keyword evidence="3" id="KW-0234">DNA repair</keyword>
<dbReference type="Pfam" id="PF12253">
    <property type="entry name" value="CAF1A_dimeriz"/>
    <property type="match status" value="1"/>
</dbReference>
<evidence type="ECO:0000259" key="6">
    <source>
        <dbReference type="Pfam" id="PF12253"/>
    </source>
</evidence>
<evidence type="ECO:0000256" key="3">
    <source>
        <dbReference type="ARBA" id="ARBA00023204"/>
    </source>
</evidence>
<reference evidence="8" key="1">
    <citation type="submission" date="2023-04" db="EMBL/GenBank/DDBJ databases">
        <title>Black Yeasts Isolated from many extreme environments.</title>
        <authorList>
            <person name="Coleine C."/>
            <person name="Stajich J.E."/>
            <person name="Selbmann L."/>
        </authorList>
    </citation>
    <scope>NUCLEOTIDE SEQUENCE</scope>
    <source>
        <strain evidence="8">CCFEE 5312</strain>
    </source>
</reference>
<dbReference type="PANTHER" id="PTHR15272:SF0">
    <property type="entry name" value="CHROMATIN ASSEMBLY FACTOR 1 SUBUNIT A"/>
    <property type="match status" value="1"/>
</dbReference>
<dbReference type="Proteomes" id="UP001271007">
    <property type="component" value="Unassembled WGS sequence"/>
</dbReference>
<feature type="compositionally biased region" description="Polar residues" evidence="5">
    <location>
        <begin position="1"/>
        <end position="11"/>
    </location>
</feature>
<feature type="domain" description="Chromatin assembly factor 1 subunit Cac1-like C-terminal" evidence="7">
    <location>
        <begin position="589"/>
        <end position="643"/>
    </location>
</feature>
<keyword evidence="9" id="KW-1185">Reference proteome</keyword>
<feature type="compositionally biased region" description="Polar residues" evidence="5">
    <location>
        <begin position="74"/>
        <end position="83"/>
    </location>
</feature>
<feature type="compositionally biased region" description="Low complexity" evidence="5">
    <location>
        <begin position="63"/>
        <end position="73"/>
    </location>
</feature>
<dbReference type="GO" id="GO:0006281">
    <property type="term" value="P:DNA repair"/>
    <property type="evidence" value="ECO:0007669"/>
    <property type="project" value="UniProtKB-KW"/>
</dbReference>
<protein>
    <recommendedName>
        <fullName evidence="10">Chromatin assembly factor 1 subunit A</fullName>
    </recommendedName>
</protein>
<feature type="compositionally biased region" description="Polar residues" evidence="5">
    <location>
        <begin position="44"/>
        <end position="53"/>
    </location>
</feature>
<feature type="region of interest" description="Disordered" evidence="5">
    <location>
        <begin position="388"/>
        <end position="435"/>
    </location>
</feature>
<keyword evidence="2" id="KW-0227">DNA damage</keyword>
<evidence type="ECO:0000313" key="8">
    <source>
        <dbReference type="EMBL" id="KAK3057680.1"/>
    </source>
</evidence>
<dbReference type="GO" id="GO:0005634">
    <property type="term" value="C:nucleus"/>
    <property type="evidence" value="ECO:0007669"/>
    <property type="project" value="UniProtKB-SubCell"/>
</dbReference>
<comment type="subcellular location">
    <subcellularLocation>
        <location evidence="1">Nucleus</location>
    </subcellularLocation>
</comment>
<evidence type="ECO:0000256" key="1">
    <source>
        <dbReference type="ARBA" id="ARBA00004123"/>
    </source>
</evidence>
<dbReference type="InterPro" id="IPR022043">
    <property type="entry name" value="CAF1A_DD"/>
</dbReference>
<dbReference type="Pfam" id="PF21796">
    <property type="entry name" value="Cac1_C"/>
    <property type="match status" value="1"/>
</dbReference>